<dbReference type="InterPro" id="IPR011006">
    <property type="entry name" value="CheY-like_superfamily"/>
</dbReference>
<keyword evidence="1" id="KW-0597">Phosphoprotein</keyword>
<evidence type="ECO:0000259" key="2">
    <source>
        <dbReference type="PROSITE" id="PS50110"/>
    </source>
</evidence>
<dbReference type="Proteomes" id="UP000023541">
    <property type="component" value="Unassembled WGS sequence"/>
</dbReference>
<accession>A0A023BY29</accession>
<dbReference type="PROSITE" id="PS50110">
    <property type="entry name" value="RESPONSE_REGULATORY"/>
    <property type="match status" value="1"/>
</dbReference>
<evidence type="ECO:0000313" key="3">
    <source>
        <dbReference type="EMBL" id="EZH74961.1"/>
    </source>
</evidence>
<feature type="modified residue" description="4-aspartylphosphate" evidence="1">
    <location>
        <position position="66"/>
    </location>
</feature>
<dbReference type="Pfam" id="PF00072">
    <property type="entry name" value="Response_reg"/>
    <property type="match status" value="1"/>
</dbReference>
<name>A0A023BY29_9FLAO</name>
<feature type="domain" description="Response regulatory" evidence="2">
    <location>
        <begin position="7"/>
        <end position="133"/>
    </location>
</feature>
<evidence type="ECO:0000256" key="1">
    <source>
        <dbReference type="PROSITE-ProRule" id="PRU00169"/>
    </source>
</evidence>
<dbReference type="AlphaFoldDB" id="A0A023BY29"/>
<organism evidence="3 4">
    <name type="scientific">Aquimarina atlantica</name>
    <dbReference type="NCBI Taxonomy" id="1317122"/>
    <lineage>
        <taxon>Bacteria</taxon>
        <taxon>Pseudomonadati</taxon>
        <taxon>Bacteroidota</taxon>
        <taxon>Flavobacteriia</taxon>
        <taxon>Flavobacteriales</taxon>
        <taxon>Flavobacteriaceae</taxon>
        <taxon>Aquimarina</taxon>
    </lineage>
</organism>
<dbReference type="SMART" id="SM00448">
    <property type="entry name" value="REC"/>
    <property type="match status" value="1"/>
</dbReference>
<dbReference type="GO" id="GO:0000160">
    <property type="term" value="P:phosphorelay signal transduction system"/>
    <property type="evidence" value="ECO:0007669"/>
    <property type="project" value="InterPro"/>
</dbReference>
<proteinExistence type="predicted"/>
<dbReference type="RefSeq" id="WP_034239944.1">
    <property type="nucleotide sequence ID" value="NZ_AQRA01000002.1"/>
</dbReference>
<reference evidence="3 4" key="1">
    <citation type="submission" date="2014-04" db="EMBL/GenBank/DDBJ databases">
        <title>Aquimarina sp. 22II-S11-z7 Genome Sequencing.</title>
        <authorList>
            <person name="Lai Q."/>
        </authorList>
    </citation>
    <scope>NUCLEOTIDE SEQUENCE [LARGE SCALE GENOMIC DNA]</scope>
    <source>
        <strain evidence="3 4">22II-S11-z7</strain>
    </source>
</reference>
<dbReference type="SUPFAM" id="SSF52172">
    <property type="entry name" value="CheY-like"/>
    <property type="match status" value="1"/>
</dbReference>
<dbReference type="InterPro" id="IPR052893">
    <property type="entry name" value="TCS_response_regulator"/>
</dbReference>
<dbReference type="PANTHER" id="PTHR44520">
    <property type="entry name" value="RESPONSE REGULATOR RCP1-RELATED"/>
    <property type="match status" value="1"/>
</dbReference>
<sequence>MPQNIESVCIIDDDLIYINLISKIIELKKLSESVLVFNNGKEALDFFLQSLQQEENEEIPQIIFLDLNMPVMDGWEFLNAFSKIKDQIRKKIDLYVVSSSIDSRDIERAKSIDIVSDYLTKPITLDDFERILI</sequence>
<dbReference type="Gene3D" id="3.40.50.2300">
    <property type="match status" value="1"/>
</dbReference>
<dbReference type="eggNOG" id="COG3706">
    <property type="taxonomic scope" value="Bacteria"/>
</dbReference>
<keyword evidence="4" id="KW-1185">Reference proteome</keyword>
<evidence type="ECO:0000313" key="4">
    <source>
        <dbReference type="Proteomes" id="UP000023541"/>
    </source>
</evidence>
<gene>
    <name evidence="3" type="ORF">ATO12_09515</name>
</gene>
<dbReference type="EMBL" id="AQRA01000002">
    <property type="protein sequence ID" value="EZH74961.1"/>
    <property type="molecule type" value="Genomic_DNA"/>
</dbReference>
<dbReference type="PANTHER" id="PTHR44520:SF2">
    <property type="entry name" value="RESPONSE REGULATOR RCP1"/>
    <property type="match status" value="1"/>
</dbReference>
<dbReference type="STRING" id="1317122.ATO12_09515"/>
<dbReference type="OrthoDB" id="673128at2"/>
<dbReference type="InterPro" id="IPR001789">
    <property type="entry name" value="Sig_transdc_resp-reg_receiver"/>
</dbReference>
<comment type="caution">
    <text evidence="3">The sequence shown here is derived from an EMBL/GenBank/DDBJ whole genome shotgun (WGS) entry which is preliminary data.</text>
</comment>
<protein>
    <submittedName>
        <fullName evidence="3">Transcriptional regulator</fullName>
    </submittedName>
</protein>